<dbReference type="InterPro" id="IPR032710">
    <property type="entry name" value="NTF2-like_dom_sf"/>
</dbReference>
<accession>A0A8H3BF01</accession>
<dbReference type="SUPFAM" id="SSF54427">
    <property type="entry name" value="NTF2-like"/>
    <property type="match status" value="1"/>
</dbReference>
<dbReference type="EMBL" id="CAJMWY010001013">
    <property type="protein sequence ID" value="CAE6455505.1"/>
    <property type="molecule type" value="Genomic_DNA"/>
</dbReference>
<comment type="caution">
    <text evidence="2">The sequence shown here is derived from an EMBL/GenBank/DDBJ whole genome shotgun (WGS) entry which is preliminary data.</text>
</comment>
<protein>
    <recommendedName>
        <fullName evidence="1">SnoaL-like domain-containing protein</fullName>
    </recommendedName>
</protein>
<evidence type="ECO:0000313" key="4">
    <source>
        <dbReference type="Proteomes" id="UP000663861"/>
    </source>
</evidence>
<dbReference type="Proteomes" id="UP000663861">
    <property type="component" value="Unassembled WGS sequence"/>
</dbReference>
<reference evidence="2" key="1">
    <citation type="submission" date="2021-01" db="EMBL/GenBank/DDBJ databases">
        <authorList>
            <person name="Kaushik A."/>
        </authorList>
    </citation>
    <scope>NUCLEOTIDE SEQUENCE</scope>
    <source>
        <strain evidence="3">AG4-R118</strain>
        <strain evidence="2">AG4-RS23</strain>
    </source>
</reference>
<dbReference type="Proteomes" id="UP000663888">
    <property type="component" value="Unassembled WGS sequence"/>
</dbReference>
<feature type="domain" description="SnoaL-like" evidence="1">
    <location>
        <begin position="30"/>
        <end position="154"/>
    </location>
</feature>
<dbReference type="InterPro" id="IPR037401">
    <property type="entry name" value="SnoaL-like"/>
</dbReference>
<evidence type="ECO:0000259" key="1">
    <source>
        <dbReference type="Pfam" id="PF13577"/>
    </source>
</evidence>
<sequence>MSSSEIPRLAAELAEFKQKFDNVIEAQRLSNLIHDYALYHDKCFGSKAGPEDDSNWENLFDISGTCDLHPMGLHQGREGKMAWAQQVLGGRGRGCQVRLFNTRVYLDESDPGLATACSYAIVEFVPGDVSNTIIVKGHYDWAFKKVGNLWKITFVKLSPFPEQEA</sequence>
<evidence type="ECO:0000313" key="2">
    <source>
        <dbReference type="EMBL" id="CAE6455505.1"/>
    </source>
</evidence>
<dbReference type="EMBL" id="CAJMWX010001049">
    <property type="protein sequence ID" value="CAE6458057.1"/>
    <property type="molecule type" value="Genomic_DNA"/>
</dbReference>
<evidence type="ECO:0000313" key="3">
    <source>
        <dbReference type="EMBL" id="CAE6458057.1"/>
    </source>
</evidence>
<dbReference type="Pfam" id="PF13577">
    <property type="entry name" value="SnoaL_4"/>
    <property type="match status" value="1"/>
</dbReference>
<organism evidence="2 4">
    <name type="scientific">Rhizoctonia solani</name>
    <dbReference type="NCBI Taxonomy" id="456999"/>
    <lineage>
        <taxon>Eukaryota</taxon>
        <taxon>Fungi</taxon>
        <taxon>Dikarya</taxon>
        <taxon>Basidiomycota</taxon>
        <taxon>Agaricomycotina</taxon>
        <taxon>Agaricomycetes</taxon>
        <taxon>Cantharellales</taxon>
        <taxon>Ceratobasidiaceae</taxon>
        <taxon>Rhizoctonia</taxon>
    </lineage>
</organism>
<proteinExistence type="predicted"/>
<gene>
    <name evidence="2" type="ORF">RDB_LOCUS60614</name>
    <name evidence="3" type="ORF">RDB_LOCUS81714</name>
</gene>
<name>A0A8H3BF01_9AGAM</name>
<dbReference type="AlphaFoldDB" id="A0A8H3BF01"/>
<dbReference type="Gene3D" id="3.10.450.50">
    <property type="match status" value="1"/>
</dbReference>